<dbReference type="PANTHER" id="PTHR24300">
    <property type="entry name" value="CYTOCHROME P450 508A4-RELATED"/>
    <property type="match status" value="1"/>
</dbReference>
<evidence type="ECO:0000256" key="5">
    <source>
        <dbReference type="ARBA" id="ARBA00023004"/>
    </source>
</evidence>
<evidence type="ECO:0000313" key="8">
    <source>
        <dbReference type="RefSeq" id="XP_072852401.1"/>
    </source>
</evidence>
<dbReference type="InterPro" id="IPR036396">
    <property type="entry name" value="Cyt_P450_sf"/>
</dbReference>
<dbReference type="Pfam" id="PF00067">
    <property type="entry name" value="p450"/>
    <property type="match status" value="1"/>
</dbReference>
<comment type="cofactor">
    <cofactor evidence="1">
        <name>heme</name>
        <dbReference type="ChEBI" id="CHEBI:30413"/>
    </cofactor>
</comment>
<dbReference type="PANTHER" id="PTHR24300:SF134">
    <property type="entry name" value="CYTOCHROME P450, FAMILY 2, SUBFAMILY AB, POLYPEPTIDE 2-RELATED"/>
    <property type="match status" value="1"/>
</dbReference>
<evidence type="ECO:0000256" key="4">
    <source>
        <dbReference type="ARBA" id="ARBA00022723"/>
    </source>
</evidence>
<evidence type="ECO:0000256" key="1">
    <source>
        <dbReference type="ARBA" id="ARBA00001971"/>
    </source>
</evidence>
<comment type="similarity">
    <text evidence="2 6">Belongs to the cytochrome P450 family.</text>
</comment>
<reference evidence="8" key="1">
    <citation type="submission" date="2025-08" db="UniProtKB">
        <authorList>
            <consortium name="RefSeq"/>
        </authorList>
    </citation>
    <scope>IDENTIFICATION</scope>
</reference>
<dbReference type="PRINTS" id="PR00463">
    <property type="entry name" value="EP450I"/>
</dbReference>
<accession>A0ABM5G427</accession>
<sequence length="437" mass="49552">MAKQYGNVYSIKLGYLDTVILSGFKAVKEGLIDHSEHFAERPVTPFLAAVVKKRGIVFSNGHTWKQQRRFAVAAMRKLGLGKKGMEHLVEDEGQQLVEVFTRAKGQPFNPTLPITNSVCNLMCAMAYGCRFSVEDKAFLELMDAIRITLEFGGSFFHGVYEVFPCIMKYLPGPHQKAKSAAKTLLSFAKKQVERHKEQQNLHEPQDIIDFYLLQIEKSKDDPNSTYNEDNLAQSIFDLFIAGTDTTATTLQWALLLMVTHQDIQEKVQKEIDDVLGSSSTVCYQDRKKLPYTHAVLHEIIRTKYILLFGIPRRCVKDVVVGGYLIRKGSIIAPDLRSVLFDPEHWETPEKFNPHHFLDQTGKFVTKEAFMPFGAGARLCVGAEMAKIELFILFTILMRSFNFRPPKGVKQLSEKCIIGLTVHPYPYKIRALPRNSAS</sequence>
<gene>
    <name evidence="8" type="primary">LOC110090053</name>
</gene>
<keyword evidence="7" id="KW-1185">Reference proteome</keyword>
<dbReference type="InterPro" id="IPR001128">
    <property type="entry name" value="Cyt_P450"/>
</dbReference>
<dbReference type="GeneID" id="110090053"/>
<keyword evidence="6" id="KW-0503">Monooxygenase</keyword>
<evidence type="ECO:0000256" key="3">
    <source>
        <dbReference type="ARBA" id="ARBA00022617"/>
    </source>
</evidence>
<keyword evidence="5 6" id="KW-0408">Iron</keyword>
<evidence type="ECO:0000256" key="6">
    <source>
        <dbReference type="RuleBase" id="RU000461"/>
    </source>
</evidence>
<keyword evidence="3 6" id="KW-0349">Heme</keyword>
<dbReference type="RefSeq" id="XP_072852401.1">
    <property type="nucleotide sequence ID" value="XM_072996300.1"/>
</dbReference>
<dbReference type="Gene3D" id="1.10.630.10">
    <property type="entry name" value="Cytochrome P450"/>
    <property type="match status" value="1"/>
</dbReference>
<name>A0ABM5G427_9SAUR</name>
<dbReference type="InterPro" id="IPR002401">
    <property type="entry name" value="Cyt_P450_E_grp-I"/>
</dbReference>
<keyword evidence="4 6" id="KW-0479">Metal-binding</keyword>
<evidence type="ECO:0000256" key="2">
    <source>
        <dbReference type="ARBA" id="ARBA00010617"/>
    </source>
</evidence>
<proteinExistence type="inferred from homology"/>
<evidence type="ECO:0000313" key="7">
    <source>
        <dbReference type="Proteomes" id="UP001652642"/>
    </source>
</evidence>
<organism evidence="7 8">
    <name type="scientific">Pogona vitticeps</name>
    <name type="common">central bearded dragon</name>
    <dbReference type="NCBI Taxonomy" id="103695"/>
    <lineage>
        <taxon>Eukaryota</taxon>
        <taxon>Metazoa</taxon>
        <taxon>Chordata</taxon>
        <taxon>Craniata</taxon>
        <taxon>Vertebrata</taxon>
        <taxon>Euteleostomi</taxon>
        <taxon>Lepidosauria</taxon>
        <taxon>Squamata</taxon>
        <taxon>Bifurcata</taxon>
        <taxon>Unidentata</taxon>
        <taxon>Episquamata</taxon>
        <taxon>Toxicofera</taxon>
        <taxon>Iguania</taxon>
        <taxon>Acrodonta</taxon>
        <taxon>Agamidae</taxon>
        <taxon>Amphibolurinae</taxon>
        <taxon>Pogona</taxon>
    </lineage>
</organism>
<dbReference type="Proteomes" id="UP001652642">
    <property type="component" value="Chromosome 3"/>
</dbReference>
<dbReference type="InterPro" id="IPR050182">
    <property type="entry name" value="Cytochrome_P450_fam2"/>
</dbReference>
<protein>
    <submittedName>
        <fullName evidence="8">Cytochrome P450 2J2-like</fullName>
    </submittedName>
</protein>
<dbReference type="InterPro" id="IPR017972">
    <property type="entry name" value="Cyt_P450_CS"/>
</dbReference>
<dbReference type="SUPFAM" id="SSF48264">
    <property type="entry name" value="Cytochrome P450"/>
    <property type="match status" value="1"/>
</dbReference>
<dbReference type="PROSITE" id="PS00086">
    <property type="entry name" value="CYTOCHROME_P450"/>
    <property type="match status" value="1"/>
</dbReference>
<keyword evidence="6" id="KW-0560">Oxidoreductase</keyword>
<dbReference type="PRINTS" id="PR00385">
    <property type="entry name" value="P450"/>
</dbReference>